<sequence>MVYRSALGRAHRNNRKRHCHFLRFSRGRPLWLLSRHPTCGSEPLLRRL</sequence>
<proteinExistence type="predicted"/>
<accession>A0A812MUN5</accession>
<keyword evidence="2" id="KW-1185">Reference proteome</keyword>
<reference evidence="1" key="1">
    <citation type="submission" date="2021-02" db="EMBL/GenBank/DDBJ databases">
        <authorList>
            <person name="Dougan E. K."/>
            <person name="Rhodes N."/>
            <person name="Thang M."/>
            <person name="Chan C."/>
        </authorList>
    </citation>
    <scope>NUCLEOTIDE SEQUENCE</scope>
</reference>
<dbReference type="Proteomes" id="UP000649617">
    <property type="component" value="Unassembled WGS sequence"/>
</dbReference>
<dbReference type="EMBL" id="CAJNIZ010009053">
    <property type="protein sequence ID" value="CAE7275540.1"/>
    <property type="molecule type" value="Genomic_DNA"/>
</dbReference>
<organism evidence="1 2">
    <name type="scientific">Symbiodinium pilosum</name>
    <name type="common">Dinoflagellate</name>
    <dbReference type="NCBI Taxonomy" id="2952"/>
    <lineage>
        <taxon>Eukaryota</taxon>
        <taxon>Sar</taxon>
        <taxon>Alveolata</taxon>
        <taxon>Dinophyceae</taxon>
        <taxon>Suessiales</taxon>
        <taxon>Symbiodiniaceae</taxon>
        <taxon>Symbiodinium</taxon>
    </lineage>
</organism>
<protein>
    <submittedName>
        <fullName evidence="1">Uncharacterized protein</fullName>
    </submittedName>
</protein>
<evidence type="ECO:0000313" key="2">
    <source>
        <dbReference type="Proteomes" id="UP000649617"/>
    </source>
</evidence>
<dbReference type="AlphaFoldDB" id="A0A812MUN5"/>
<evidence type="ECO:0000313" key="1">
    <source>
        <dbReference type="EMBL" id="CAE7275540.1"/>
    </source>
</evidence>
<name>A0A812MUN5_SYMPI</name>
<comment type="caution">
    <text evidence="1">The sequence shown here is derived from an EMBL/GenBank/DDBJ whole genome shotgun (WGS) entry which is preliminary data.</text>
</comment>
<gene>
    <name evidence="1" type="ORF">SPIL2461_LOCUS6136</name>
</gene>